<gene>
    <name evidence="2" type="ORF">BHYA_0011g00330</name>
</gene>
<dbReference type="AlphaFoldDB" id="A0A4Z1H1T2"/>
<dbReference type="Proteomes" id="UP000297814">
    <property type="component" value="Unassembled WGS sequence"/>
</dbReference>
<evidence type="ECO:0000313" key="2">
    <source>
        <dbReference type="EMBL" id="TGO42199.1"/>
    </source>
</evidence>
<name>A0A4Z1H1T2_9HELO</name>
<accession>A0A4Z1H1T2</accession>
<reference evidence="2 3" key="1">
    <citation type="submission" date="2017-12" db="EMBL/GenBank/DDBJ databases">
        <title>Comparative genomics of Botrytis spp.</title>
        <authorList>
            <person name="Valero-Jimenez C.A."/>
            <person name="Tapia P."/>
            <person name="Veloso J."/>
            <person name="Silva-Moreno E."/>
            <person name="Staats M."/>
            <person name="Valdes J.H."/>
            <person name="Van Kan J.A.L."/>
        </authorList>
    </citation>
    <scope>NUCLEOTIDE SEQUENCE [LARGE SCALE GENOMIC DNA]</scope>
    <source>
        <strain evidence="2 3">Bh0001</strain>
    </source>
</reference>
<feature type="domain" description="2EXR" evidence="1">
    <location>
        <begin position="27"/>
        <end position="112"/>
    </location>
</feature>
<organism evidence="2 3">
    <name type="scientific">Botrytis hyacinthi</name>
    <dbReference type="NCBI Taxonomy" id="278943"/>
    <lineage>
        <taxon>Eukaryota</taxon>
        <taxon>Fungi</taxon>
        <taxon>Dikarya</taxon>
        <taxon>Ascomycota</taxon>
        <taxon>Pezizomycotina</taxon>
        <taxon>Leotiomycetes</taxon>
        <taxon>Helotiales</taxon>
        <taxon>Sclerotiniaceae</taxon>
        <taxon>Botrytis</taxon>
    </lineage>
</organism>
<sequence>MNYPGPSPETGIDNPYNYIFATEEPVFHRFPNFPQEVRDMIWDWAVDHDPAPDVVLSSPTFPNTPFLSQVCRESLAACLRRYSIFRHPDASSTGGDGALDFFARIDYERDVLELNDCFDQQANNREHEEDRLTYASRLHKDLLLPVKNLEINASALLSLIDHSINVRQRFVEICPKVKHLKIIFSDWGSSERLIPHKRCLKRLDMNNVHPGTIIDRILHDMEEFIALHGSLSYEVEITELAPSSELEKKVVKRQK</sequence>
<dbReference type="Pfam" id="PF20150">
    <property type="entry name" value="2EXR"/>
    <property type="match status" value="1"/>
</dbReference>
<evidence type="ECO:0000259" key="1">
    <source>
        <dbReference type="Pfam" id="PF20150"/>
    </source>
</evidence>
<evidence type="ECO:0000313" key="3">
    <source>
        <dbReference type="Proteomes" id="UP000297814"/>
    </source>
</evidence>
<keyword evidence="3" id="KW-1185">Reference proteome</keyword>
<dbReference type="InterPro" id="IPR045518">
    <property type="entry name" value="2EXR"/>
</dbReference>
<proteinExistence type="predicted"/>
<protein>
    <recommendedName>
        <fullName evidence="1">2EXR domain-containing protein</fullName>
    </recommendedName>
</protein>
<comment type="caution">
    <text evidence="2">The sequence shown here is derived from an EMBL/GenBank/DDBJ whole genome shotgun (WGS) entry which is preliminary data.</text>
</comment>
<dbReference type="EMBL" id="PQXK01000011">
    <property type="protein sequence ID" value="TGO42199.1"/>
    <property type="molecule type" value="Genomic_DNA"/>
</dbReference>